<evidence type="ECO:0000313" key="1">
    <source>
        <dbReference type="EMBL" id="MFC6282790.1"/>
    </source>
</evidence>
<dbReference type="Proteomes" id="UP001596270">
    <property type="component" value="Unassembled WGS sequence"/>
</dbReference>
<evidence type="ECO:0000313" key="2">
    <source>
        <dbReference type="Proteomes" id="UP001596270"/>
    </source>
</evidence>
<proteinExistence type="predicted"/>
<protein>
    <submittedName>
        <fullName evidence="1">Rha family transcriptional regulator</fullName>
    </submittedName>
</protein>
<accession>A0ABW1TZV5</accession>
<keyword evidence="2" id="KW-1185">Reference proteome</keyword>
<name>A0ABW1TZV5_9BURK</name>
<comment type="caution">
    <text evidence="1">The sequence shown here is derived from an EMBL/GenBank/DDBJ whole genome shotgun (WGS) entry which is preliminary data.</text>
</comment>
<dbReference type="EMBL" id="JBHSRS010000080">
    <property type="protein sequence ID" value="MFC6282790.1"/>
    <property type="molecule type" value="Genomic_DNA"/>
</dbReference>
<dbReference type="RefSeq" id="WP_377414154.1">
    <property type="nucleotide sequence ID" value="NZ_JBHSRS010000080.1"/>
</dbReference>
<dbReference type="Pfam" id="PF09669">
    <property type="entry name" value="Phage_pRha"/>
    <property type="match status" value="1"/>
</dbReference>
<organism evidence="1 2">
    <name type="scientific">Polaromonas aquatica</name>
    <dbReference type="NCBI Taxonomy" id="332657"/>
    <lineage>
        <taxon>Bacteria</taxon>
        <taxon>Pseudomonadati</taxon>
        <taxon>Pseudomonadota</taxon>
        <taxon>Betaproteobacteria</taxon>
        <taxon>Burkholderiales</taxon>
        <taxon>Comamonadaceae</taxon>
        <taxon>Polaromonas</taxon>
    </lineage>
</organism>
<sequence>MTSREIAELTGKRHDHVMRDIHYMLNALGEKDVPKFGAIYLDDYGREQPMLALPKDLTLTLVSGYSIPLRHRIVTRWLELEGHQAAPIAIDETPQRPPLHSQCSAKLTKRRNVAACAGSSVKTSPSSNSSAP</sequence>
<dbReference type="InterPro" id="IPR014054">
    <property type="entry name" value="Phage_regulatory_Rha"/>
</dbReference>
<gene>
    <name evidence="1" type="ORF">ACFQND_16310</name>
</gene>
<reference evidence="2" key="1">
    <citation type="journal article" date="2019" name="Int. J. Syst. Evol. Microbiol.">
        <title>The Global Catalogue of Microorganisms (GCM) 10K type strain sequencing project: providing services to taxonomists for standard genome sequencing and annotation.</title>
        <authorList>
            <consortium name="The Broad Institute Genomics Platform"/>
            <consortium name="The Broad Institute Genome Sequencing Center for Infectious Disease"/>
            <person name="Wu L."/>
            <person name="Ma J."/>
        </authorList>
    </citation>
    <scope>NUCLEOTIDE SEQUENCE [LARGE SCALE GENOMIC DNA]</scope>
    <source>
        <strain evidence="2">CCUG 39402</strain>
    </source>
</reference>